<keyword evidence="3" id="KW-1185">Reference proteome</keyword>
<proteinExistence type="predicted"/>
<dbReference type="Proteomes" id="UP000235145">
    <property type="component" value="Unassembled WGS sequence"/>
</dbReference>
<reference evidence="2 3" key="1">
    <citation type="journal article" date="2017" name="Nat. Commun.">
        <title>Genome assembly with in vitro proximity ligation data and whole-genome triplication in lettuce.</title>
        <authorList>
            <person name="Reyes-Chin-Wo S."/>
            <person name="Wang Z."/>
            <person name="Yang X."/>
            <person name="Kozik A."/>
            <person name="Arikit S."/>
            <person name="Song C."/>
            <person name="Xia L."/>
            <person name="Froenicke L."/>
            <person name="Lavelle D.O."/>
            <person name="Truco M.J."/>
            <person name="Xia R."/>
            <person name="Zhu S."/>
            <person name="Xu C."/>
            <person name="Xu H."/>
            <person name="Xu X."/>
            <person name="Cox K."/>
            <person name="Korf I."/>
            <person name="Meyers B.C."/>
            <person name="Michelmore R.W."/>
        </authorList>
    </citation>
    <scope>NUCLEOTIDE SEQUENCE [LARGE SCALE GENOMIC DNA]</scope>
    <source>
        <strain evidence="3">cv. Salinas</strain>
        <tissue evidence="2">Seedlings</tissue>
    </source>
</reference>
<accession>A0A9R1VKB3</accession>
<evidence type="ECO:0000313" key="2">
    <source>
        <dbReference type="EMBL" id="KAJ0206216.1"/>
    </source>
</evidence>
<comment type="caution">
    <text evidence="2">The sequence shown here is derived from an EMBL/GenBank/DDBJ whole genome shotgun (WGS) entry which is preliminary data.</text>
</comment>
<sequence length="170" mass="19491">MVLELEGGQAPACPLLTPPLLGKTTRNRKWLQNLVKTPRLLLQNEPKHLLPTPTYQLPIHSILLDSSSCVEDLPPQRKRKGNKTTSTSSTENEMFDLAKQIVGINTATEIEMEQIQRYWEQKLCILEANEEYKSIYFLRPHDHLTGGILHTVHGRKRQIATLYGWELENP</sequence>
<organism evidence="2 3">
    <name type="scientific">Lactuca sativa</name>
    <name type="common">Garden lettuce</name>
    <dbReference type="NCBI Taxonomy" id="4236"/>
    <lineage>
        <taxon>Eukaryota</taxon>
        <taxon>Viridiplantae</taxon>
        <taxon>Streptophyta</taxon>
        <taxon>Embryophyta</taxon>
        <taxon>Tracheophyta</taxon>
        <taxon>Spermatophyta</taxon>
        <taxon>Magnoliopsida</taxon>
        <taxon>eudicotyledons</taxon>
        <taxon>Gunneridae</taxon>
        <taxon>Pentapetalae</taxon>
        <taxon>asterids</taxon>
        <taxon>campanulids</taxon>
        <taxon>Asterales</taxon>
        <taxon>Asteraceae</taxon>
        <taxon>Cichorioideae</taxon>
        <taxon>Cichorieae</taxon>
        <taxon>Lactucinae</taxon>
        <taxon>Lactuca</taxon>
    </lineage>
</organism>
<name>A0A9R1VKB3_LACSA</name>
<dbReference type="AlphaFoldDB" id="A0A9R1VKB3"/>
<evidence type="ECO:0000256" key="1">
    <source>
        <dbReference type="SAM" id="MobiDB-lite"/>
    </source>
</evidence>
<protein>
    <submittedName>
        <fullName evidence="2">Uncharacterized protein</fullName>
    </submittedName>
</protein>
<feature type="region of interest" description="Disordered" evidence="1">
    <location>
        <begin position="73"/>
        <end position="92"/>
    </location>
</feature>
<evidence type="ECO:0000313" key="3">
    <source>
        <dbReference type="Proteomes" id="UP000235145"/>
    </source>
</evidence>
<gene>
    <name evidence="2" type="ORF">LSAT_V11C500267170</name>
</gene>
<dbReference type="EMBL" id="NBSK02000005">
    <property type="protein sequence ID" value="KAJ0206216.1"/>
    <property type="molecule type" value="Genomic_DNA"/>
</dbReference>